<evidence type="ECO:0000256" key="1">
    <source>
        <dbReference type="SAM" id="MobiDB-lite"/>
    </source>
</evidence>
<protein>
    <submittedName>
        <fullName evidence="3">Uncharacterized protein</fullName>
    </submittedName>
</protein>
<proteinExistence type="predicted"/>
<comment type="caution">
    <text evidence="3">The sequence shown here is derived from an EMBL/GenBank/DDBJ whole genome shotgun (WGS) entry which is preliminary data.</text>
</comment>
<evidence type="ECO:0000313" key="4">
    <source>
        <dbReference type="Proteomes" id="UP000195569"/>
    </source>
</evidence>
<evidence type="ECO:0000256" key="2">
    <source>
        <dbReference type="SAM" id="Phobius"/>
    </source>
</evidence>
<keyword evidence="2" id="KW-1133">Transmembrane helix</keyword>
<dbReference type="EMBL" id="CYGY02000018">
    <property type="protein sequence ID" value="SIT38745.1"/>
    <property type="molecule type" value="Genomic_DNA"/>
</dbReference>
<accession>A0A1N7RUD8</accession>
<reference evidence="3" key="1">
    <citation type="submission" date="2016-12" db="EMBL/GenBank/DDBJ databases">
        <authorList>
            <person name="Moulin L."/>
        </authorList>
    </citation>
    <scope>NUCLEOTIDE SEQUENCE [LARGE SCALE GENOMIC DNA]</scope>
    <source>
        <strain evidence="3">STM 7183</strain>
    </source>
</reference>
<organism evidence="3 4">
    <name type="scientific">Paraburkholderia piptadeniae</name>
    <dbReference type="NCBI Taxonomy" id="1701573"/>
    <lineage>
        <taxon>Bacteria</taxon>
        <taxon>Pseudomonadati</taxon>
        <taxon>Pseudomonadota</taxon>
        <taxon>Betaproteobacteria</taxon>
        <taxon>Burkholderiales</taxon>
        <taxon>Burkholderiaceae</taxon>
        <taxon>Paraburkholderia</taxon>
    </lineage>
</organism>
<feature type="region of interest" description="Disordered" evidence="1">
    <location>
        <begin position="112"/>
        <end position="150"/>
    </location>
</feature>
<feature type="transmembrane region" description="Helical" evidence="2">
    <location>
        <begin position="25"/>
        <end position="43"/>
    </location>
</feature>
<name>A0A1N7RUD8_9BURK</name>
<gene>
    <name evidence="3" type="ORF">BN2476_180046</name>
</gene>
<dbReference type="RefSeq" id="WP_087733762.1">
    <property type="nucleotide sequence ID" value="NZ_CYGY02000018.1"/>
</dbReference>
<evidence type="ECO:0000313" key="3">
    <source>
        <dbReference type="EMBL" id="SIT38745.1"/>
    </source>
</evidence>
<keyword evidence="2" id="KW-0812">Transmembrane</keyword>
<dbReference type="Proteomes" id="UP000195569">
    <property type="component" value="Unassembled WGS sequence"/>
</dbReference>
<feature type="compositionally biased region" description="Low complexity" evidence="1">
    <location>
        <begin position="139"/>
        <end position="149"/>
    </location>
</feature>
<keyword evidence="2" id="KW-0472">Membrane</keyword>
<dbReference type="AlphaFoldDB" id="A0A1N7RUD8"/>
<dbReference type="OrthoDB" id="9131505at2"/>
<sequence length="177" mass="19497">MIRSVIIFVAYWVLSATRRNLRDWIAGALLLLVSGALFAKAVATDHGRLLPEREPASILFYSYPQIPSTAYAPQRHLHRYVVASPLHMGAAAYGLYNRYSIAPDNGRVRFGQHPSTLDGLHAGEAPGPPVYGLTPDPQSDSSGSSTTSDEWSFRANPLLNLNHSHERGATFSIRHDF</sequence>
<keyword evidence="4" id="KW-1185">Reference proteome</keyword>